<evidence type="ECO:0000256" key="8">
    <source>
        <dbReference type="ARBA" id="ARBA00022989"/>
    </source>
</evidence>
<evidence type="ECO:0000256" key="11">
    <source>
        <dbReference type="SAM" id="MobiDB-lite"/>
    </source>
</evidence>
<dbReference type="Gene3D" id="3.40.50.720">
    <property type="entry name" value="NAD(P)-binding Rossmann-like Domain"/>
    <property type="match status" value="1"/>
</dbReference>
<reference evidence="14 15" key="1">
    <citation type="submission" date="2013-04" db="EMBL/GenBank/DDBJ databases">
        <title>Oceanococcus atlanticus 22II-S10r2 Genome Sequencing.</title>
        <authorList>
            <person name="Lai Q."/>
            <person name="Li G."/>
            <person name="Shao Z."/>
        </authorList>
    </citation>
    <scope>NUCLEOTIDE SEQUENCE [LARGE SCALE GENOMIC DNA]</scope>
    <source>
        <strain evidence="14 15">22II-S10r2</strain>
    </source>
</reference>
<evidence type="ECO:0000256" key="12">
    <source>
        <dbReference type="SAM" id="Phobius"/>
    </source>
</evidence>
<dbReference type="Pfam" id="PF00999">
    <property type="entry name" value="Na_H_Exchanger"/>
    <property type="match status" value="1"/>
</dbReference>
<dbReference type="PANTHER" id="PTHR46157:SF4">
    <property type="entry name" value="K(+) EFFLUX ANTIPORTER 3, CHLOROPLASTIC"/>
    <property type="match status" value="1"/>
</dbReference>
<keyword evidence="9" id="KW-0406">Ion transport</keyword>
<dbReference type="GO" id="GO:0006813">
    <property type="term" value="P:potassium ion transport"/>
    <property type="evidence" value="ECO:0007669"/>
    <property type="project" value="UniProtKB-KW"/>
</dbReference>
<feature type="transmembrane region" description="Helical" evidence="12">
    <location>
        <begin position="181"/>
        <end position="203"/>
    </location>
</feature>
<keyword evidence="10 12" id="KW-0472">Membrane</keyword>
<dbReference type="GO" id="GO:0005886">
    <property type="term" value="C:plasma membrane"/>
    <property type="evidence" value="ECO:0007669"/>
    <property type="project" value="TreeGrafter"/>
</dbReference>
<proteinExistence type="inferred from homology"/>
<accession>A0A1Y1SB07</accession>
<feature type="transmembrane region" description="Helical" evidence="12">
    <location>
        <begin position="146"/>
        <end position="169"/>
    </location>
</feature>
<evidence type="ECO:0000313" key="14">
    <source>
        <dbReference type="EMBL" id="ORE85012.1"/>
    </source>
</evidence>
<evidence type="ECO:0000256" key="4">
    <source>
        <dbReference type="ARBA" id="ARBA00022449"/>
    </source>
</evidence>
<keyword evidence="3" id="KW-0813">Transport</keyword>
<feature type="transmembrane region" description="Helical" evidence="12">
    <location>
        <begin position="359"/>
        <end position="378"/>
    </location>
</feature>
<keyword evidence="4" id="KW-0050">Antiport</keyword>
<evidence type="ECO:0000256" key="6">
    <source>
        <dbReference type="ARBA" id="ARBA00022692"/>
    </source>
</evidence>
<dbReference type="InterPro" id="IPR003148">
    <property type="entry name" value="RCK_N"/>
</dbReference>
<feature type="transmembrane region" description="Helical" evidence="12">
    <location>
        <begin position="270"/>
        <end position="289"/>
    </location>
</feature>
<dbReference type="NCBIfam" id="TIGR00932">
    <property type="entry name" value="2a37"/>
    <property type="match status" value="1"/>
</dbReference>
<dbReference type="GO" id="GO:1902600">
    <property type="term" value="P:proton transmembrane transport"/>
    <property type="evidence" value="ECO:0007669"/>
    <property type="project" value="InterPro"/>
</dbReference>
<dbReference type="EMBL" id="AQQV01000006">
    <property type="protein sequence ID" value="ORE85012.1"/>
    <property type="molecule type" value="Genomic_DNA"/>
</dbReference>
<dbReference type="PANTHER" id="PTHR46157">
    <property type="entry name" value="K(+) EFFLUX ANTIPORTER 3, CHLOROPLASTIC"/>
    <property type="match status" value="1"/>
</dbReference>
<feature type="transmembrane region" description="Helical" evidence="12">
    <location>
        <begin position="113"/>
        <end position="134"/>
    </location>
</feature>
<keyword evidence="8 12" id="KW-1133">Transmembrane helix</keyword>
<evidence type="ECO:0000313" key="15">
    <source>
        <dbReference type="Proteomes" id="UP000192342"/>
    </source>
</evidence>
<dbReference type="InterPro" id="IPR036291">
    <property type="entry name" value="NAD(P)-bd_dom_sf"/>
</dbReference>
<dbReference type="Proteomes" id="UP000192342">
    <property type="component" value="Unassembled WGS sequence"/>
</dbReference>
<keyword evidence="5" id="KW-0633">Potassium transport</keyword>
<comment type="similarity">
    <text evidence="2">Belongs to the monovalent cation:proton antiporter 2 (CPA2) transporter (TC 2.A.37) family.</text>
</comment>
<feature type="transmembrane region" description="Helical" evidence="12">
    <location>
        <begin position="84"/>
        <end position="107"/>
    </location>
</feature>
<evidence type="ECO:0000256" key="5">
    <source>
        <dbReference type="ARBA" id="ARBA00022538"/>
    </source>
</evidence>
<dbReference type="AlphaFoldDB" id="A0A1Y1SB07"/>
<keyword evidence="6 12" id="KW-0812">Transmembrane</keyword>
<gene>
    <name evidence="14" type="ORF">ATO7_16050</name>
</gene>
<dbReference type="OrthoDB" id="9781411at2"/>
<comment type="subcellular location">
    <subcellularLocation>
        <location evidence="1">Endomembrane system</location>
        <topology evidence="1">Multi-pass membrane protein</topology>
    </subcellularLocation>
</comment>
<sequence>MGHLTEIAIYLSAALVAVPLFRRLGFGAILGYLVAGMLIGPSGLSLIGDVDSIMQIAEIGVVFLLFVIGLELKPARLWVMRQAIFLNGSLQVVLAAVPLTFLMHWMFALNWPVAALVAFALALSSTAFVLQTLAEKKQLGTIHGRHAFGILLFQDLAVIPALALIPLMGAAGHGHTGETSMLAQTVQAIAVIAALVVGGRYLLRPVFHAIARWGNEESFTVVALLVVLGAALLMDWAELSMGLGAFIAGVLLADSEYRHELEGNINPFKGLLLGLFFISVGMSADFGVIQDNVAVIVGGTLALLGIKGSTLWLGSRMLRVDNINASQLALILAQGGEFAFVLFHTALHENVLSSQITEPLIAMVILSMMLTPLLFMLSDTLGRRARTRLPQDHYDTIEHAEPPVIIAGFGRMGQIIARVLQMRGIAFTALEKDAAHVAMVRRWGNKIYYGQPNNRETLRAAGAEHARLLIVTMDDAEKALRTIELARRHFPHLKIFCRARDRHHALHLMELGVDGVMRETWLSSLEMANQVLQALGDDAATAHHTTHVFREADEALLKRQLSHRNDLDQMIQSSQQLREELTELFESDPRMSPLNEPSSRES</sequence>
<keyword evidence="15" id="KW-1185">Reference proteome</keyword>
<evidence type="ECO:0000256" key="2">
    <source>
        <dbReference type="ARBA" id="ARBA00005551"/>
    </source>
</evidence>
<dbReference type="PROSITE" id="PS51201">
    <property type="entry name" value="RCK_N"/>
    <property type="match status" value="1"/>
</dbReference>
<dbReference type="GO" id="GO:0012505">
    <property type="term" value="C:endomembrane system"/>
    <property type="evidence" value="ECO:0007669"/>
    <property type="project" value="UniProtKB-SubCell"/>
</dbReference>
<feature type="transmembrane region" description="Helical" evidence="12">
    <location>
        <begin position="7"/>
        <end position="33"/>
    </location>
</feature>
<protein>
    <submittedName>
        <fullName evidence="14">Glutathione-regulated K+ efflux antiporter</fullName>
    </submittedName>
</protein>
<dbReference type="Pfam" id="PF02254">
    <property type="entry name" value="TrkA_N"/>
    <property type="match status" value="1"/>
</dbReference>
<feature type="region of interest" description="Disordered" evidence="11">
    <location>
        <begin position="581"/>
        <end position="602"/>
    </location>
</feature>
<evidence type="ECO:0000259" key="13">
    <source>
        <dbReference type="PROSITE" id="PS51201"/>
    </source>
</evidence>
<evidence type="ECO:0000256" key="10">
    <source>
        <dbReference type="ARBA" id="ARBA00023136"/>
    </source>
</evidence>
<dbReference type="FunFam" id="3.40.50.720:FF:000036">
    <property type="entry name" value="Glutathione-regulated potassium-efflux system protein KefB"/>
    <property type="match status" value="1"/>
</dbReference>
<evidence type="ECO:0000256" key="9">
    <source>
        <dbReference type="ARBA" id="ARBA00023065"/>
    </source>
</evidence>
<evidence type="ECO:0000256" key="1">
    <source>
        <dbReference type="ARBA" id="ARBA00004127"/>
    </source>
</evidence>
<evidence type="ECO:0000256" key="7">
    <source>
        <dbReference type="ARBA" id="ARBA00022958"/>
    </source>
</evidence>
<dbReference type="InterPro" id="IPR006153">
    <property type="entry name" value="Cation/H_exchanger_TM"/>
</dbReference>
<organism evidence="14 15">
    <name type="scientific">Oceanococcus atlanticus</name>
    <dbReference type="NCBI Taxonomy" id="1317117"/>
    <lineage>
        <taxon>Bacteria</taxon>
        <taxon>Pseudomonadati</taxon>
        <taxon>Pseudomonadota</taxon>
        <taxon>Gammaproteobacteria</taxon>
        <taxon>Chromatiales</taxon>
        <taxon>Oceanococcaceae</taxon>
        <taxon>Oceanococcus</taxon>
    </lineage>
</organism>
<dbReference type="GO" id="GO:0008324">
    <property type="term" value="F:monoatomic cation transmembrane transporter activity"/>
    <property type="evidence" value="ECO:0007669"/>
    <property type="project" value="InterPro"/>
</dbReference>
<feature type="transmembrane region" description="Helical" evidence="12">
    <location>
        <begin position="325"/>
        <end position="347"/>
    </location>
</feature>
<dbReference type="Gene3D" id="1.20.1530.20">
    <property type="match status" value="1"/>
</dbReference>
<keyword evidence="7" id="KW-0630">Potassium</keyword>
<evidence type="ECO:0000256" key="3">
    <source>
        <dbReference type="ARBA" id="ARBA00022448"/>
    </source>
</evidence>
<feature type="transmembrane region" description="Helical" evidence="12">
    <location>
        <begin position="53"/>
        <end position="72"/>
    </location>
</feature>
<feature type="transmembrane region" description="Helical" evidence="12">
    <location>
        <begin position="295"/>
        <end position="313"/>
    </location>
</feature>
<name>A0A1Y1SB07_9GAMM</name>
<dbReference type="STRING" id="1317117.ATO7_16050"/>
<feature type="domain" description="RCK N-terminal" evidence="13">
    <location>
        <begin position="401"/>
        <end position="517"/>
    </location>
</feature>
<dbReference type="SUPFAM" id="SSF51735">
    <property type="entry name" value="NAD(P)-binding Rossmann-fold domains"/>
    <property type="match status" value="1"/>
</dbReference>
<dbReference type="InterPro" id="IPR004771">
    <property type="entry name" value="K/H_exchanger"/>
</dbReference>
<dbReference type="InterPro" id="IPR038770">
    <property type="entry name" value="Na+/solute_symporter_sf"/>
</dbReference>
<comment type="caution">
    <text evidence="14">The sequence shown here is derived from an EMBL/GenBank/DDBJ whole genome shotgun (WGS) entry which is preliminary data.</text>
</comment>
<dbReference type="GO" id="GO:0015297">
    <property type="term" value="F:antiporter activity"/>
    <property type="evidence" value="ECO:0007669"/>
    <property type="project" value="UniProtKB-KW"/>
</dbReference>